<accession>A0AAV7KP63</accession>
<evidence type="ECO:0000313" key="1">
    <source>
        <dbReference type="EMBL" id="KAJ1080558.1"/>
    </source>
</evidence>
<protein>
    <submittedName>
        <fullName evidence="1">Uncharacterized protein</fullName>
    </submittedName>
</protein>
<sequence length="178" mass="20304">MVVSVGHTLEYITYYTVGAASQESVYEEAVTVGNTTASGGSGTKITLDDSRISWLSWSGWRCNCPAGSMSRMRDVKYQVPGITLSDTDFNRKRYQRVVCDYKECHCNRTLGQCDHARAECTDMEEYECALIDIGYASRHLFRKLWTTIDNSSHSIWERLKIFYPGKTTQNKKNKKVIN</sequence>
<dbReference type="AlphaFoldDB" id="A0AAV7KP63"/>
<dbReference type="EMBL" id="JANPWB010000016">
    <property type="protein sequence ID" value="KAJ1080558.1"/>
    <property type="molecule type" value="Genomic_DNA"/>
</dbReference>
<reference evidence="1" key="1">
    <citation type="journal article" date="2022" name="bioRxiv">
        <title>Sequencing and chromosome-scale assembly of the giantPleurodeles waltlgenome.</title>
        <authorList>
            <person name="Brown T."/>
            <person name="Elewa A."/>
            <person name="Iarovenko S."/>
            <person name="Subramanian E."/>
            <person name="Araus A.J."/>
            <person name="Petzold A."/>
            <person name="Susuki M."/>
            <person name="Suzuki K.-i.T."/>
            <person name="Hayashi T."/>
            <person name="Toyoda A."/>
            <person name="Oliveira C."/>
            <person name="Osipova E."/>
            <person name="Leigh N.D."/>
            <person name="Simon A."/>
            <person name="Yun M.H."/>
        </authorList>
    </citation>
    <scope>NUCLEOTIDE SEQUENCE</scope>
    <source>
        <strain evidence="1">20211129_DDA</strain>
        <tissue evidence="1">Liver</tissue>
    </source>
</reference>
<keyword evidence="2" id="KW-1185">Reference proteome</keyword>
<dbReference type="InterPro" id="IPR029292">
    <property type="entry name" value="MENT"/>
</dbReference>
<dbReference type="PANTHER" id="PTHR16240">
    <property type="entry name" value="PROTEIN MENT"/>
    <property type="match status" value="1"/>
</dbReference>
<organism evidence="1 2">
    <name type="scientific">Pleurodeles waltl</name>
    <name type="common">Iberian ribbed newt</name>
    <dbReference type="NCBI Taxonomy" id="8319"/>
    <lineage>
        <taxon>Eukaryota</taxon>
        <taxon>Metazoa</taxon>
        <taxon>Chordata</taxon>
        <taxon>Craniata</taxon>
        <taxon>Vertebrata</taxon>
        <taxon>Euteleostomi</taxon>
        <taxon>Amphibia</taxon>
        <taxon>Batrachia</taxon>
        <taxon>Caudata</taxon>
        <taxon>Salamandroidea</taxon>
        <taxon>Salamandridae</taxon>
        <taxon>Pleurodelinae</taxon>
        <taxon>Pleurodeles</taxon>
    </lineage>
</organism>
<proteinExistence type="predicted"/>
<dbReference type="PANTHER" id="PTHR16240:SF2">
    <property type="entry name" value="PROTEIN MENT"/>
    <property type="match status" value="1"/>
</dbReference>
<gene>
    <name evidence="1" type="ORF">NDU88_000754</name>
</gene>
<name>A0AAV7KP63_PLEWA</name>
<dbReference type="Proteomes" id="UP001066276">
    <property type="component" value="Chromosome 12"/>
</dbReference>
<evidence type="ECO:0000313" key="2">
    <source>
        <dbReference type="Proteomes" id="UP001066276"/>
    </source>
</evidence>
<dbReference type="Pfam" id="PF15322">
    <property type="entry name" value="PMSI1"/>
    <property type="match status" value="1"/>
</dbReference>
<comment type="caution">
    <text evidence="1">The sequence shown here is derived from an EMBL/GenBank/DDBJ whole genome shotgun (WGS) entry which is preliminary data.</text>
</comment>